<proteinExistence type="predicted"/>
<name>A0A0E9S7G7_ANGAN</name>
<organism evidence="1">
    <name type="scientific">Anguilla anguilla</name>
    <name type="common">European freshwater eel</name>
    <name type="synonym">Muraena anguilla</name>
    <dbReference type="NCBI Taxonomy" id="7936"/>
    <lineage>
        <taxon>Eukaryota</taxon>
        <taxon>Metazoa</taxon>
        <taxon>Chordata</taxon>
        <taxon>Craniata</taxon>
        <taxon>Vertebrata</taxon>
        <taxon>Euteleostomi</taxon>
        <taxon>Actinopterygii</taxon>
        <taxon>Neopterygii</taxon>
        <taxon>Teleostei</taxon>
        <taxon>Anguilliformes</taxon>
        <taxon>Anguillidae</taxon>
        <taxon>Anguilla</taxon>
    </lineage>
</organism>
<protein>
    <submittedName>
        <fullName evidence="1">Uncharacterized protein</fullName>
    </submittedName>
</protein>
<accession>A0A0E9S7G7</accession>
<dbReference type="AlphaFoldDB" id="A0A0E9S7G7"/>
<reference evidence="1" key="2">
    <citation type="journal article" date="2015" name="Fish Shellfish Immunol.">
        <title>Early steps in the European eel (Anguilla anguilla)-Vibrio vulnificus interaction in the gills: Role of the RtxA13 toxin.</title>
        <authorList>
            <person name="Callol A."/>
            <person name="Pajuelo D."/>
            <person name="Ebbesson L."/>
            <person name="Teles M."/>
            <person name="MacKenzie S."/>
            <person name="Amaro C."/>
        </authorList>
    </citation>
    <scope>NUCLEOTIDE SEQUENCE</scope>
</reference>
<evidence type="ECO:0000313" key="1">
    <source>
        <dbReference type="EMBL" id="JAH36610.1"/>
    </source>
</evidence>
<dbReference type="EMBL" id="GBXM01071967">
    <property type="protein sequence ID" value="JAH36610.1"/>
    <property type="molecule type" value="Transcribed_RNA"/>
</dbReference>
<sequence>MCPGNVFEIRSILHKVEKCK</sequence>
<reference evidence="1" key="1">
    <citation type="submission" date="2014-11" db="EMBL/GenBank/DDBJ databases">
        <authorList>
            <person name="Amaro Gonzalez C."/>
        </authorList>
    </citation>
    <scope>NUCLEOTIDE SEQUENCE</scope>
</reference>